<feature type="chain" id="PRO_5047329469" description="Lipoprotein" evidence="1">
    <location>
        <begin position="23"/>
        <end position="87"/>
    </location>
</feature>
<gene>
    <name evidence="2" type="ORF">JYK02_38195</name>
</gene>
<dbReference type="PROSITE" id="PS51257">
    <property type="entry name" value="PROKAR_LIPOPROTEIN"/>
    <property type="match status" value="1"/>
</dbReference>
<dbReference type="EMBL" id="JAFIMU010000017">
    <property type="protein sequence ID" value="MBN8233365.1"/>
    <property type="molecule type" value="Genomic_DNA"/>
</dbReference>
<evidence type="ECO:0008006" key="4">
    <source>
        <dbReference type="Google" id="ProtNLM"/>
    </source>
</evidence>
<feature type="signal peptide" evidence="1">
    <location>
        <begin position="1"/>
        <end position="22"/>
    </location>
</feature>
<evidence type="ECO:0000256" key="1">
    <source>
        <dbReference type="SAM" id="SignalP"/>
    </source>
</evidence>
<dbReference type="Proteomes" id="UP000664052">
    <property type="component" value="Unassembled WGS sequence"/>
</dbReference>
<accession>A0ABS3DPV1</accession>
<keyword evidence="1" id="KW-0732">Signal</keyword>
<organism evidence="2 3">
    <name type="scientific">Corallococcus macrosporus</name>
    <dbReference type="NCBI Taxonomy" id="35"/>
    <lineage>
        <taxon>Bacteria</taxon>
        <taxon>Pseudomonadati</taxon>
        <taxon>Myxococcota</taxon>
        <taxon>Myxococcia</taxon>
        <taxon>Myxococcales</taxon>
        <taxon>Cystobacterineae</taxon>
        <taxon>Myxococcaceae</taxon>
        <taxon>Corallococcus</taxon>
    </lineage>
</organism>
<proteinExistence type="predicted"/>
<sequence>MMLRGFAMFAVVSIFGMGCGGAEVTDGAESGMQQTGQASSELLSSCETLQTRRCTPGAETGCQWANGTFGECFCQEIPANKWVCLSN</sequence>
<keyword evidence="3" id="KW-1185">Reference proteome</keyword>
<reference evidence="2 3" key="1">
    <citation type="submission" date="2021-02" db="EMBL/GenBank/DDBJ databases">
        <title>De Novo genome assembly of isolated myxobacteria.</title>
        <authorList>
            <person name="Stevens D.C."/>
        </authorList>
    </citation>
    <scope>NUCLEOTIDE SEQUENCE [LARGE SCALE GENOMIC DNA]</scope>
    <source>
        <strain evidence="2 3">ATCC 29039</strain>
    </source>
</reference>
<evidence type="ECO:0000313" key="2">
    <source>
        <dbReference type="EMBL" id="MBN8233365.1"/>
    </source>
</evidence>
<protein>
    <recommendedName>
        <fullName evidence="4">Lipoprotein</fullName>
    </recommendedName>
</protein>
<name>A0ABS3DPV1_9BACT</name>
<dbReference type="RefSeq" id="WP_207057889.1">
    <property type="nucleotide sequence ID" value="NZ_JAFIMU010000017.1"/>
</dbReference>
<evidence type="ECO:0000313" key="3">
    <source>
        <dbReference type="Proteomes" id="UP000664052"/>
    </source>
</evidence>
<comment type="caution">
    <text evidence="2">The sequence shown here is derived from an EMBL/GenBank/DDBJ whole genome shotgun (WGS) entry which is preliminary data.</text>
</comment>